<evidence type="ECO:0000256" key="3">
    <source>
        <dbReference type="ARBA" id="ARBA00022679"/>
    </source>
</evidence>
<evidence type="ECO:0000256" key="4">
    <source>
        <dbReference type="ARBA" id="ARBA00022691"/>
    </source>
</evidence>
<name>A0AA39X3F9_9PEZI</name>
<dbReference type="EC" id="2.1.1.319" evidence="1"/>
<feature type="domain" description="Methyltransferase" evidence="10">
    <location>
        <begin position="207"/>
        <end position="304"/>
    </location>
</feature>
<dbReference type="PANTHER" id="PTHR11006:SF116">
    <property type="entry name" value="PROTEIN METHYLTRANSFERASE"/>
    <property type="match status" value="1"/>
</dbReference>
<feature type="region of interest" description="Disordered" evidence="9">
    <location>
        <begin position="133"/>
        <end position="158"/>
    </location>
</feature>
<evidence type="ECO:0000256" key="9">
    <source>
        <dbReference type="SAM" id="MobiDB-lite"/>
    </source>
</evidence>
<dbReference type="AlphaFoldDB" id="A0AA39X3F9"/>
<dbReference type="PANTHER" id="PTHR11006">
    <property type="entry name" value="PROTEIN ARGININE N-METHYLTRANSFERASE"/>
    <property type="match status" value="1"/>
</dbReference>
<comment type="catalytic activity">
    <reaction evidence="6">
        <text>L-arginyl-[protein] + S-adenosyl-L-methionine = N(omega)-methyl-L-arginyl-[protein] + S-adenosyl-L-homocysteine + H(+)</text>
        <dbReference type="Rhea" id="RHEA:48100"/>
        <dbReference type="Rhea" id="RHEA-COMP:10532"/>
        <dbReference type="Rhea" id="RHEA-COMP:11990"/>
        <dbReference type="ChEBI" id="CHEBI:15378"/>
        <dbReference type="ChEBI" id="CHEBI:29965"/>
        <dbReference type="ChEBI" id="CHEBI:57856"/>
        <dbReference type="ChEBI" id="CHEBI:59789"/>
        <dbReference type="ChEBI" id="CHEBI:65280"/>
    </reaction>
    <physiologicalReaction direction="left-to-right" evidence="6">
        <dbReference type="Rhea" id="RHEA:48101"/>
    </physiologicalReaction>
</comment>
<evidence type="ECO:0000313" key="13">
    <source>
        <dbReference type="Proteomes" id="UP001175000"/>
    </source>
</evidence>
<organism evidence="12 13">
    <name type="scientific">Immersiella caudata</name>
    <dbReference type="NCBI Taxonomy" id="314043"/>
    <lineage>
        <taxon>Eukaryota</taxon>
        <taxon>Fungi</taxon>
        <taxon>Dikarya</taxon>
        <taxon>Ascomycota</taxon>
        <taxon>Pezizomycotina</taxon>
        <taxon>Sordariomycetes</taxon>
        <taxon>Sordariomycetidae</taxon>
        <taxon>Sordariales</taxon>
        <taxon>Lasiosphaeriaceae</taxon>
        <taxon>Immersiella</taxon>
    </lineage>
</organism>
<evidence type="ECO:0000259" key="11">
    <source>
        <dbReference type="Pfam" id="PF22528"/>
    </source>
</evidence>
<dbReference type="CDD" id="cd02440">
    <property type="entry name" value="AdoMet_MTases"/>
    <property type="match status" value="1"/>
</dbReference>
<dbReference type="GO" id="GO:0032259">
    <property type="term" value="P:methylation"/>
    <property type="evidence" value="ECO:0007669"/>
    <property type="project" value="UniProtKB-KW"/>
</dbReference>
<keyword evidence="13" id="KW-1185">Reference proteome</keyword>
<dbReference type="InterPro" id="IPR036236">
    <property type="entry name" value="Znf_C2H2_sf"/>
</dbReference>
<evidence type="ECO:0000256" key="6">
    <source>
        <dbReference type="ARBA" id="ARBA00049303"/>
    </source>
</evidence>
<comment type="catalytic activity">
    <reaction evidence="5">
        <text>L-arginyl-[protein] + 2 S-adenosyl-L-methionine = N(omega),N(omega)-dimethyl-L-arginyl-[protein] + 2 S-adenosyl-L-homocysteine + 2 H(+)</text>
        <dbReference type="Rhea" id="RHEA:48096"/>
        <dbReference type="Rhea" id="RHEA-COMP:10532"/>
        <dbReference type="Rhea" id="RHEA-COMP:11991"/>
        <dbReference type="ChEBI" id="CHEBI:15378"/>
        <dbReference type="ChEBI" id="CHEBI:29965"/>
        <dbReference type="ChEBI" id="CHEBI:57856"/>
        <dbReference type="ChEBI" id="CHEBI:59789"/>
        <dbReference type="ChEBI" id="CHEBI:61897"/>
        <dbReference type="EC" id="2.1.1.319"/>
    </reaction>
    <physiologicalReaction direction="left-to-right" evidence="5">
        <dbReference type="Rhea" id="RHEA:48097"/>
    </physiologicalReaction>
</comment>
<feature type="coiled-coil region" evidence="8">
    <location>
        <begin position="97"/>
        <end position="124"/>
    </location>
</feature>
<dbReference type="EMBL" id="JAULSU010000002">
    <property type="protein sequence ID" value="KAK0626115.1"/>
    <property type="molecule type" value="Genomic_DNA"/>
</dbReference>
<proteinExistence type="predicted"/>
<dbReference type="Gene3D" id="2.70.160.11">
    <property type="entry name" value="Hnrnp arginine n-methyltransferase1"/>
    <property type="match status" value="1"/>
</dbReference>
<dbReference type="Proteomes" id="UP001175000">
    <property type="component" value="Unassembled WGS sequence"/>
</dbReference>
<feature type="domain" description="Protein arginine N-methyltransferase" evidence="11">
    <location>
        <begin position="311"/>
        <end position="504"/>
    </location>
</feature>
<protein>
    <recommendedName>
        <fullName evidence="1">type I protein arginine methyltransferase</fullName>
        <ecNumber evidence="1">2.1.1.319</ecNumber>
    </recommendedName>
</protein>
<dbReference type="GO" id="GO:0005634">
    <property type="term" value="C:nucleus"/>
    <property type="evidence" value="ECO:0007669"/>
    <property type="project" value="TreeGrafter"/>
</dbReference>
<dbReference type="InterPro" id="IPR029063">
    <property type="entry name" value="SAM-dependent_MTases_sf"/>
</dbReference>
<evidence type="ECO:0000256" key="5">
    <source>
        <dbReference type="ARBA" id="ARBA00047384"/>
    </source>
</evidence>
<evidence type="ECO:0000256" key="2">
    <source>
        <dbReference type="ARBA" id="ARBA00022603"/>
    </source>
</evidence>
<sequence>MLKYCKEKTGLDFLGTRDQLGLDFHGLVKLINFVRQRVHEGKAVPAEISAKDLEDDGLLKPVLDDDALILCLDDLPQAGDAAEGTEGKAKEAEAPQVDVLLQKNAELQAELEQLAKQFTNYRLAVQKTLDQRWQADEEPDDAPAAKGKGKGTVEAEGSAKKKDESSYYFESYAHNDIHEVMLKDAVRTDAYRDFIYANKDLFAGKTVLDIGCGTGILSMFCAKAGAARVIAVDRSDILDKARENIFHNGLDNIITCVKGCIEDVVLPVTQVDIIVSEWMGYALLYEAMLPSVLYARDRYLVPGGLLVPSHCNMWIAPVSDSEYIADHITYWRDVYGFDFQAMQQNIYADSRVQVSPSNTLIGTPSMYGFLDLHTIKTSELVFNTKWESTLSDNFTPGDSLDGFLVWFDMFFARSRDEPSITPTSTAQEWTAGAKNKEDRVSFTTGPFGTATHWKQILFLIDAKEKQIKKLEENDKRKKIGGEIAYVTADGHARGLEIKISWAAEGEEKQEQMWLLH</sequence>
<dbReference type="PROSITE" id="PS51678">
    <property type="entry name" value="SAM_MT_PRMT"/>
    <property type="match status" value="1"/>
</dbReference>
<dbReference type="InterPro" id="IPR055135">
    <property type="entry name" value="PRMT_dom"/>
</dbReference>
<dbReference type="GO" id="GO:0035242">
    <property type="term" value="F:protein-arginine omega-N asymmetric methyltransferase activity"/>
    <property type="evidence" value="ECO:0007669"/>
    <property type="project" value="UniProtKB-EC"/>
</dbReference>
<dbReference type="SUPFAM" id="SSF53335">
    <property type="entry name" value="S-adenosyl-L-methionine-dependent methyltransferases"/>
    <property type="match status" value="1"/>
</dbReference>
<evidence type="ECO:0000256" key="8">
    <source>
        <dbReference type="SAM" id="Coils"/>
    </source>
</evidence>
<dbReference type="FunFam" id="2.70.160.11:FF:000016">
    <property type="entry name" value="Protein arginine methyltransferase RmtB"/>
    <property type="match status" value="1"/>
</dbReference>
<accession>A0AA39X3F9</accession>
<dbReference type="InterPro" id="IPR041698">
    <property type="entry name" value="Methyltransf_25"/>
</dbReference>
<evidence type="ECO:0000256" key="1">
    <source>
        <dbReference type="ARBA" id="ARBA00011925"/>
    </source>
</evidence>
<dbReference type="InterPro" id="IPR025799">
    <property type="entry name" value="Arg_MeTrfase"/>
</dbReference>
<evidence type="ECO:0000259" key="10">
    <source>
        <dbReference type="Pfam" id="PF13649"/>
    </source>
</evidence>
<dbReference type="GO" id="GO:0042054">
    <property type="term" value="F:histone methyltransferase activity"/>
    <property type="evidence" value="ECO:0007669"/>
    <property type="project" value="TreeGrafter"/>
</dbReference>
<dbReference type="SUPFAM" id="SSF57667">
    <property type="entry name" value="beta-beta-alpha zinc fingers"/>
    <property type="match status" value="1"/>
</dbReference>
<evidence type="ECO:0000256" key="7">
    <source>
        <dbReference type="PROSITE-ProRule" id="PRU01015"/>
    </source>
</evidence>
<dbReference type="Gene3D" id="3.40.50.150">
    <property type="entry name" value="Vaccinia Virus protein VP39"/>
    <property type="match status" value="1"/>
</dbReference>
<gene>
    <name evidence="12" type="ORF">B0T14DRAFT_420998</name>
</gene>
<keyword evidence="4 7" id="KW-0949">S-adenosyl-L-methionine</keyword>
<keyword evidence="8" id="KW-0175">Coiled coil</keyword>
<evidence type="ECO:0000313" key="12">
    <source>
        <dbReference type="EMBL" id="KAK0626115.1"/>
    </source>
</evidence>
<dbReference type="FunFam" id="3.40.50.150:FF:000003">
    <property type="entry name" value="Blast:Protein arginine N-methyltransferase 1"/>
    <property type="match status" value="1"/>
</dbReference>
<dbReference type="Pfam" id="PF22528">
    <property type="entry name" value="PRMT_C"/>
    <property type="match status" value="1"/>
</dbReference>
<reference evidence="12" key="1">
    <citation type="submission" date="2023-06" db="EMBL/GenBank/DDBJ databases">
        <title>Genome-scale phylogeny and comparative genomics of the fungal order Sordariales.</title>
        <authorList>
            <consortium name="Lawrence Berkeley National Laboratory"/>
            <person name="Hensen N."/>
            <person name="Bonometti L."/>
            <person name="Westerberg I."/>
            <person name="Brannstrom I.O."/>
            <person name="Guillou S."/>
            <person name="Cros-Aarteil S."/>
            <person name="Calhoun S."/>
            <person name="Haridas S."/>
            <person name="Kuo A."/>
            <person name="Mondo S."/>
            <person name="Pangilinan J."/>
            <person name="Riley R."/>
            <person name="Labutti K."/>
            <person name="Andreopoulos B."/>
            <person name="Lipzen A."/>
            <person name="Chen C."/>
            <person name="Yanf M."/>
            <person name="Daum C."/>
            <person name="Ng V."/>
            <person name="Clum A."/>
            <person name="Steindorff A."/>
            <person name="Ohm R."/>
            <person name="Martin F."/>
            <person name="Silar P."/>
            <person name="Natvig D."/>
            <person name="Lalanne C."/>
            <person name="Gautier V."/>
            <person name="Ament-Velasquez S.L."/>
            <person name="Kruys A."/>
            <person name="Hutchinson M.I."/>
            <person name="Powell A.J."/>
            <person name="Barry K."/>
            <person name="Miller A.N."/>
            <person name="Grigoriev I.V."/>
            <person name="Debuchy R."/>
            <person name="Gladieux P."/>
            <person name="Thoren M.H."/>
            <person name="Johannesson H."/>
        </authorList>
    </citation>
    <scope>NUCLEOTIDE SEQUENCE</scope>
    <source>
        <strain evidence="12">CBS 606.72</strain>
    </source>
</reference>
<dbReference type="Pfam" id="PF13649">
    <property type="entry name" value="Methyltransf_25"/>
    <property type="match status" value="1"/>
</dbReference>
<comment type="caution">
    <text evidence="12">The sequence shown here is derived from an EMBL/GenBank/DDBJ whole genome shotgun (WGS) entry which is preliminary data.</text>
</comment>
<keyword evidence="2 7" id="KW-0489">Methyltransferase</keyword>
<keyword evidence="3 7" id="KW-0808">Transferase</keyword>